<dbReference type="EMBL" id="CP068570">
    <property type="protein sequence ID" value="QQZ50806.1"/>
    <property type="molecule type" value="Genomic_DNA"/>
</dbReference>
<evidence type="ECO:0000313" key="4">
    <source>
        <dbReference type="EMBL" id="MBR7618363.1"/>
    </source>
</evidence>
<evidence type="ECO:0000259" key="3">
    <source>
        <dbReference type="PROSITE" id="PS50110"/>
    </source>
</evidence>
<dbReference type="AlphaFoldDB" id="A0A941HV62"/>
<dbReference type="InterPro" id="IPR050595">
    <property type="entry name" value="Bact_response_regulator"/>
</dbReference>
<organism evidence="4 6">
    <name type="scientific">Phenylobacterium glaciei</name>
    <dbReference type="NCBI Taxonomy" id="2803784"/>
    <lineage>
        <taxon>Bacteria</taxon>
        <taxon>Pseudomonadati</taxon>
        <taxon>Pseudomonadota</taxon>
        <taxon>Alphaproteobacteria</taxon>
        <taxon>Caulobacterales</taxon>
        <taxon>Caulobacteraceae</taxon>
        <taxon>Phenylobacterium</taxon>
    </lineage>
</organism>
<evidence type="ECO:0000256" key="2">
    <source>
        <dbReference type="PROSITE-ProRule" id="PRU00169"/>
    </source>
</evidence>
<name>A0A941HV62_9CAUL</name>
<accession>A0A941HV62</accession>
<feature type="domain" description="Response regulatory" evidence="3">
    <location>
        <begin position="4"/>
        <end position="119"/>
    </location>
</feature>
<dbReference type="Proteomes" id="UP000622580">
    <property type="component" value="Unassembled WGS sequence"/>
</dbReference>
<dbReference type="SMART" id="SM00448">
    <property type="entry name" value="REC"/>
    <property type="match status" value="1"/>
</dbReference>
<dbReference type="Gene3D" id="3.40.50.2300">
    <property type="match status" value="1"/>
</dbReference>
<dbReference type="SUPFAM" id="SSF52172">
    <property type="entry name" value="CheY-like"/>
    <property type="match status" value="1"/>
</dbReference>
<keyword evidence="6" id="KW-1185">Reference proteome</keyword>
<sequence>MTMRIMVVEDDALIALDICGLLEDLGHEVIAEAADAGAAWDLAEDDKPDLALVDIRLAKNTDGGKLAQKLYDQLGVRSLFVSGSITDEFRKAMAAINPIGFLGKPVTRRTLGDALAAVH</sequence>
<dbReference type="PROSITE" id="PS50110">
    <property type="entry name" value="RESPONSE_REGULATORY"/>
    <property type="match status" value="1"/>
</dbReference>
<dbReference type="Pfam" id="PF00072">
    <property type="entry name" value="Response_reg"/>
    <property type="match status" value="1"/>
</dbReference>
<reference evidence="4" key="2">
    <citation type="submission" date="2021-04" db="EMBL/GenBank/DDBJ databases">
        <title>Draft genome assembly of strain Phenylobacterium sp. 20VBR1 using MiniION and Illumina platforms.</title>
        <authorList>
            <person name="Thomas F.A."/>
            <person name="Krishnan K.P."/>
            <person name="Sinha R.K."/>
        </authorList>
    </citation>
    <scope>NUCLEOTIDE SEQUENCE</scope>
    <source>
        <strain evidence="4">20VBR1</strain>
    </source>
</reference>
<evidence type="ECO:0000313" key="6">
    <source>
        <dbReference type="Proteomes" id="UP000622580"/>
    </source>
</evidence>
<dbReference type="PANTHER" id="PTHR44591:SF24">
    <property type="entry name" value="PROTEIN-GLUTAMATE METHYLESTERASE_PROTEIN-GLUTAMINE GLUTAMINASE 1"/>
    <property type="match status" value="1"/>
</dbReference>
<dbReference type="EMBL" id="JAGSGD010000001">
    <property type="protein sequence ID" value="MBR7618363.1"/>
    <property type="molecule type" value="Genomic_DNA"/>
</dbReference>
<protein>
    <submittedName>
        <fullName evidence="4">Response regulator</fullName>
    </submittedName>
</protein>
<dbReference type="PANTHER" id="PTHR44591">
    <property type="entry name" value="STRESS RESPONSE REGULATOR PROTEIN 1"/>
    <property type="match status" value="1"/>
</dbReference>
<dbReference type="InterPro" id="IPR011006">
    <property type="entry name" value="CheY-like_superfamily"/>
</dbReference>
<dbReference type="GO" id="GO:0000160">
    <property type="term" value="P:phosphorelay signal transduction system"/>
    <property type="evidence" value="ECO:0007669"/>
    <property type="project" value="InterPro"/>
</dbReference>
<keyword evidence="1 2" id="KW-0597">Phosphoprotein</keyword>
<dbReference type="RefSeq" id="WP_215338247.1">
    <property type="nucleotide sequence ID" value="NZ_JAGSGD010000001.1"/>
</dbReference>
<gene>
    <name evidence="4" type="ORF">JKL49_03085</name>
    <name evidence="5" type="ORF">JKL49_05610</name>
</gene>
<proteinExistence type="predicted"/>
<feature type="modified residue" description="4-aspartylphosphate" evidence="2">
    <location>
        <position position="54"/>
    </location>
</feature>
<dbReference type="InterPro" id="IPR001789">
    <property type="entry name" value="Sig_transdc_resp-reg_receiver"/>
</dbReference>
<evidence type="ECO:0000256" key="1">
    <source>
        <dbReference type="ARBA" id="ARBA00022553"/>
    </source>
</evidence>
<evidence type="ECO:0000313" key="5">
    <source>
        <dbReference type="EMBL" id="QQZ50806.1"/>
    </source>
</evidence>
<reference evidence="5" key="1">
    <citation type="submission" date="2021-01" db="EMBL/GenBank/DDBJ databases">
        <title>Genome sequence of Phenylobacterium sp. 20VBR1 isolated from a valley glaceir, Ny-Alesund, Svalbard.</title>
        <authorList>
            <person name="Thomas F.A."/>
            <person name="Krishnan K.P."/>
            <person name="Sinha R.K."/>
        </authorList>
    </citation>
    <scope>NUCLEOTIDE SEQUENCE</scope>
    <source>
        <strain evidence="5">20VBR1</strain>
    </source>
</reference>